<name>J3NQX2_GAET3</name>
<organism evidence="1">
    <name type="scientific">Gaeumannomyces tritici (strain R3-111a-1)</name>
    <name type="common">Wheat and barley take-all root rot fungus</name>
    <name type="synonym">Gaeumannomyces graminis var. tritici</name>
    <dbReference type="NCBI Taxonomy" id="644352"/>
    <lineage>
        <taxon>Eukaryota</taxon>
        <taxon>Fungi</taxon>
        <taxon>Dikarya</taxon>
        <taxon>Ascomycota</taxon>
        <taxon>Pezizomycotina</taxon>
        <taxon>Sordariomycetes</taxon>
        <taxon>Sordariomycetidae</taxon>
        <taxon>Magnaporthales</taxon>
        <taxon>Magnaporthaceae</taxon>
        <taxon>Gaeumannomyces</taxon>
    </lineage>
</organism>
<evidence type="ECO:0000313" key="1">
    <source>
        <dbReference type="EMBL" id="EJT78578.1"/>
    </source>
</evidence>
<dbReference type="RefSeq" id="XP_009219723.1">
    <property type="nucleotide sequence ID" value="XM_009221459.1"/>
</dbReference>
<dbReference type="GeneID" id="20344135"/>
<dbReference type="VEuPathDB" id="FungiDB:GGTG_03677"/>
<reference evidence="1" key="2">
    <citation type="submission" date="2010-07" db="EMBL/GenBank/DDBJ databases">
        <authorList>
            <consortium name="The Broad Institute Genome Sequencing Platform"/>
            <consortium name="Broad Institute Genome Sequencing Center for Infectious Disease"/>
            <person name="Ma L.-J."/>
            <person name="Dead R."/>
            <person name="Young S."/>
            <person name="Zeng Q."/>
            <person name="Koehrsen M."/>
            <person name="Alvarado L."/>
            <person name="Berlin A."/>
            <person name="Chapman S.B."/>
            <person name="Chen Z."/>
            <person name="Freedman E."/>
            <person name="Gellesch M."/>
            <person name="Goldberg J."/>
            <person name="Griggs A."/>
            <person name="Gujja S."/>
            <person name="Heilman E.R."/>
            <person name="Heiman D."/>
            <person name="Hepburn T."/>
            <person name="Howarth C."/>
            <person name="Jen D."/>
            <person name="Larson L."/>
            <person name="Mehta T."/>
            <person name="Neiman D."/>
            <person name="Pearson M."/>
            <person name="Roberts A."/>
            <person name="Saif S."/>
            <person name="Shea T."/>
            <person name="Shenoy N."/>
            <person name="Sisk P."/>
            <person name="Stolte C."/>
            <person name="Sykes S."/>
            <person name="Walk T."/>
            <person name="White J."/>
            <person name="Yandava C."/>
            <person name="Haas B."/>
            <person name="Nusbaum C."/>
            <person name="Birren B."/>
        </authorList>
    </citation>
    <scope>NUCLEOTIDE SEQUENCE</scope>
    <source>
        <strain evidence="1">R3-111a-1</strain>
    </source>
</reference>
<dbReference type="EnsemblFungi" id="EJT78578">
    <property type="protein sequence ID" value="EJT78578"/>
    <property type="gene ID" value="GGTG_03677"/>
</dbReference>
<evidence type="ECO:0000313" key="3">
    <source>
        <dbReference type="Proteomes" id="UP000006039"/>
    </source>
</evidence>
<gene>
    <name evidence="2" type="primary">20344135</name>
    <name evidence="1" type="ORF">GGTG_03677</name>
</gene>
<evidence type="ECO:0000313" key="2">
    <source>
        <dbReference type="EnsemblFungi" id="EJT78578"/>
    </source>
</evidence>
<proteinExistence type="predicted"/>
<reference evidence="1" key="3">
    <citation type="submission" date="2010-09" db="EMBL/GenBank/DDBJ databases">
        <title>Annotation of Gaeumannomyces graminis var. tritici R3-111a-1.</title>
        <authorList>
            <consortium name="The Broad Institute Genome Sequencing Platform"/>
            <person name="Ma L.-J."/>
            <person name="Dead R."/>
            <person name="Young S.K."/>
            <person name="Zeng Q."/>
            <person name="Gargeya S."/>
            <person name="Fitzgerald M."/>
            <person name="Haas B."/>
            <person name="Abouelleil A."/>
            <person name="Alvarado L."/>
            <person name="Arachchi H.M."/>
            <person name="Berlin A."/>
            <person name="Brown A."/>
            <person name="Chapman S.B."/>
            <person name="Chen Z."/>
            <person name="Dunbar C."/>
            <person name="Freedman E."/>
            <person name="Gearin G."/>
            <person name="Gellesch M."/>
            <person name="Goldberg J."/>
            <person name="Griggs A."/>
            <person name="Gujja S."/>
            <person name="Heiman D."/>
            <person name="Howarth C."/>
            <person name="Larson L."/>
            <person name="Lui A."/>
            <person name="MacDonald P.J.P."/>
            <person name="Mehta T."/>
            <person name="Montmayeur A."/>
            <person name="Murphy C."/>
            <person name="Neiman D."/>
            <person name="Pearson M."/>
            <person name="Priest M."/>
            <person name="Roberts A."/>
            <person name="Saif S."/>
            <person name="Shea T."/>
            <person name="Shenoy N."/>
            <person name="Sisk P."/>
            <person name="Stolte C."/>
            <person name="Sykes S."/>
            <person name="Yandava C."/>
            <person name="Wortman J."/>
            <person name="Nusbaum C."/>
            <person name="Birren B."/>
        </authorList>
    </citation>
    <scope>NUCLEOTIDE SEQUENCE</scope>
    <source>
        <strain evidence="1">R3-111a-1</strain>
    </source>
</reference>
<protein>
    <submittedName>
        <fullName evidence="1 2">Uncharacterized protein</fullName>
    </submittedName>
</protein>
<accession>J3NQX2</accession>
<dbReference type="Proteomes" id="UP000006039">
    <property type="component" value="Unassembled WGS sequence"/>
</dbReference>
<sequence length="324" mass="35519">MEAHDVEESITHARCPSLDHCRPRRPTPPSFALLSIRQRRGMRDIWNLGHEIRSGLTSDQSARGGGIVSRGRMKEGSRCARRCVMDEEVWWASDGMDCIMCRAVKDAQAKGQAALSGFQPRLPHHHHGRDVDAMPSQSRWVLFVLVFLPANPSGAIRRIGATRRPVSLALWNTWVVLPCGMLPNIGGTRLGPIDGGRARLALEAPKVERAAAVGRVKRQSPPVRAHLRDFTSNGASSMRGVPGHVCSPACPAQCWHICLPQTRPTKNLAACFLFPPALDGQRERQPRGPVQMGGQSSAQLRMGHTRFADARHDASGSSPTHLSY</sequence>
<keyword evidence="3" id="KW-1185">Reference proteome</keyword>
<dbReference type="HOGENOM" id="CLU_857998_0_0_1"/>
<reference evidence="2" key="4">
    <citation type="journal article" date="2015" name="G3 (Bethesda)">
        <title>Genome sequences of three phytopathogenic species of the Magnaporthaceae family of fungi.</title>
        <authorList>
            <person name="Okagaki L.H."/>
            <person name="Nunes C.C."/>
            <person name="Sailsbery J."/>
            <person name="Clay B."/>
            <person name="Brown D."/>
            <person name="John T."/>
            <person name="Oh Y."/>
            <person name="Young N."/>
            <person name="Fitzgerald M."/>
            <person name="Haas B.J."/>
            <person name="Zeng Q."/>
            <person name="Young S."/>
            <person name="Adiconis X."/>
            <person name="Fan L."/>
            <person name="Levin J.Z."/>
            <person name="Mitchell T.K."/>
            <person name="Okubara P.A."/>
            <person name="Farman M.L."/>
            <person name="Kohn L.M."/>
            <person name="Birren B."/>
            <person name="Ma L.-J."/>
            <person name="Dean R.A."/>
        </authorList>
    </citation>
    <scope>NUCLEOTIDE SEQUENCE</scope>
    <source>
        <strain evidence="2">R3-111a-1</strain>
    </source>
</reference>
<reference evidence="3" key="1">
    <citation type="submission" date="2010-07" db="EMBL/GenBank/DDBJ databases">
        <title>The genome sequence of Gaeumannomyces graminis var. tritici strain R3-111a-1.</title>
        <authorList>
            <consortium name="The Broad Institute Genome Sequencing Platform"/>
            <person name="Ma L.-J."/>
            <person name="Dead R."/>
            <person name="Young S."/>
            <person name="Zeng Q."/>
            <person name="Koehrsen M."/>
            <person name="Alvarado L."/>
            <person name="Berlin A."/>
            <person name="Chapman S.B."/>
            <person name="Chen Z."/>
            <person name="Freedman E."/>
            <person name="Gellesch M."/>
            <person name="Goldberg J."/>
            <person name="Griggs A."/>
            <person name="Gujja S."/>
            <person name="Heilman E.R."/>
            <person name="Heiman D."/>
            <person name="Hepburn T."/>
            <person name="Howarth C."/>
            <person name="Jen D."/>
            <person name="Larson L."/>
            <person name="Mehta T."/>
            <person name="Neiman D."/>
            <person name="Pearson M."/>
            <person name="Roberts A."/>
            <person name="Saif S."/>
            <person name="Shea T."/>
            <person name="Shenoy N."/>
            <person name="Sisk P."/>
            <person name="Stolte C."/>
            <person name="Sykes S."/>
            <person name="Walk T."/>
            <person name="White J."/>
            <person name="Yandava C."/>
            <person name="Haas B."/>
            <person name="Nusbaum C."/>
            <person name="Birren B."/>
        </authorList>
    </citation>
    <scope>NUCLEOTIDE SEQUENCE [LARGE SCALE GENOMIC DNA]</scope>
    <source>
        <strain evidence="3">R3-111a-1</strain>
    </source>
</reference>
<reference evidence="2" key="5">
    <citation type="submission" date="2018-04" db="UniProtKB">
        <authorList>
            <consortium name="EnsemblFungi"/>
        </authorList>
    </citation>
    <scope>IDENTIFICATION</scope>
    <source>
        <strain evidence="2">R3-111a-1</strain>
    </source>
</reference>
<dbReference type="AlphaFoldDB" id="J3NQX2"/>
<dbReference type="EMBL" id="GL385396">
    <property type="protein sequence ID" value="EJT78578.1"/>
    <property type="molecule type" value="Genomic_DNA"/>
</dbReference>